<evidence type="ECO:0000313" key="7">
    <source>
        <dbReference type="EMBL" id="SCW63627.1"/>
    </source>
</evidence>
<keyword evidence="8" id="KW-1185">Reference proteome</keyword>
<dbReference type="InterPro" id="IPR011330">
    <property type="entry name" value="Glyco_hydro/deAcase_b/a-brl"/>
</dbReference>
<comment type="similarity">
    <text evidence="2">Belongs to the polysaccharide deacetylase family.</text>
</comment>
<dbReference type="PROSITE" id="PS51677">
    <property type="entry name" value="NODB"/>
    <property type="match status" value="1"/>
</dbReference>
<dbReference type="GO" id="GO:0016810">
    <property type="term" value="F:hydrolase activity, acting on carbon-nitrogen (but not peptide) bonds"/>
    <property type="evidence" value="ECO:0007669"/>
    <property type="project" value="InterPro"/>
</dbReference>
<evidence type="ECO:0000259" key="6">
    <source>
        <dbReference type="PROSITE" id="PS51677"/>
    </source>
</evidence>
<name>A0A1G4S3V8_9CAUL</name>
<evidence type="ECO:0000256" key="2">
    <source>
        <dbReference type="ARBA" id="ARBA00010973"/>
    </source>
</evidence>
<evidence type="ECO:0000256" key="3">
    <source>
        <dbReference type="ARBA" id="ARBA00020071"/>
    </source>
</evidence>
<comment type="function">
    <text evidence="1">Is involved in generating a small heat-stable compound (Nod), an acylated oligomer of N-acetylglucosamine, that stimulates mitosis in various plant protoplasts.</text>
</comment>
<dbReference type="STRING" id="260084.SAMN02927928_2389"/>
<dbReference type="InterPro" id="IPR002509">
    <property type="entry name" value="NODB_dom"/>
</dbReference>
<dbReference type="Pfam" id="PF01522">
    <property type="entry name" value="Polysacc_deac_1"/>
    <property type="match status" value="1"/>
</dbReference>
<proteinExistence type="inferred from homology"/>
<keyword evidence="4" id="KW-0732">Signal</keyword>
<dbReference type="Proteomes" id="UP000199150">
    <property type="component" value="Unassembled WGS sequence"/>
</dbReference>
<gene>
    <name evidence="7" type="ORF">SAMN02927928_2389</name>
</gene>
<accession>A0A1G4S3V8</accession>
<dbReference type="InterPro" id="IPR051398">
    <property type="entry name" value="Polysacch_Deacetylase"/>
</dbReference>
<protein>
    <recommendedName>
        <fullName evidence="3">Chitooligosaccharide deacetylase</fullName>
    </recommendedName>
    <alternativeName>
        <fullName evidence="5">Nodulation protein B</fullName>
    </alternativeName>
</protein>
<dbReference type="CDD" id="cd10967">
    <property type="entry name" value="CE4_GLA_like_6s"/>
    <property type="match status" value="1"/>
</dbReference>
<sequence>MTEIYTADSSFYGKLRRRLARLIYTRPARFEGLARPLLTISFDDAPTSAAHAGAALLEKYGARGTFFISAGLSGSDSHLGPYTTEAEIKALHAAGHEIACHTHSHLDCGRASAAEIALDLDLSAAAFRQMSLPKAQTFAYPYGDVSPQAKSVLNDRFQASRALHHGLVTPGTDLNQTPAVGIEGPDGEQTAIDWLIRAEDETAWLVLYSHDVRENPSAWGCTPATLERLIVRALDMGFDIVTFAEGARLASGQTIRKNKAA</sequence>
<reference evidence="8" key="1">
    <citation type="submission" date="2016-10" db="EMBL/GenBank/DDBJ databases">
        <authorList>
            <person name="Varghese N."/>
            <person name="Submissions S."/>
        </authorList>
    </citation>
    <scope>NUCLEOTIDE SEQUENCE [LARGE SCALE GENOMIC DNA]</scope>
    <source>
        <strain evidence="8">CGMCC 1.3431</strain>
    </source>
</reference>
<evidence type="ECO:0000256" key="4">
    <source>
        <dbReference type="ARBA" id="ARBA00022729"/>
    </source>
</evidence>
<evidence type="ECO:0000256" key="5">
    <source>
        <dbReference type="ARBA" id="ARBA00032976"/>
    </source>
</evidence>
<evidence type="ECO:0000256" key="1">
    <source>
        <dbReference type="ARBA" id="ARBA00003236"/>
    </source>
</evidence>
<dbReference type="PANTHER" id="PTHR34216">
    <property type="match status" value="1"/>
</dbReference>
<dbReference type="GO" id="GO:0005975">
    <property type="term" value="P:carbohydrate metabolic process"/>
    <property type="evidence" value="ECO:0007669"/>
    <property type="project" value="InterPro"/>
</dbReference>
<dbReference type="OrthoDB" id="2795102at2"/>
<evidence type="ECO:0000313" key="8">
    <source>
        <dbReference type="Proteomes" id="UP000199150"/>
    </source>
</evidence>
<dbReference type="SUPFAM" id="SSF88713">
    <property type="entry name" value="Glycoside hydrolase/deacetylase"/>
    <property type="match status" value="1"/>
</dbReference>
<dbReference type="RefSeq" id="WP_090648098.1">
    <property type="nucleotide sequence ID" value="NZ_CBCRYE010000001.1"/>
</dbReference>
<dbReference type="PANTHER" id="PTHR34216:SF11">
    <property type="entry name" value="CHITOOLIGOSACCHARIDE DEACETYLASE"/>
    <property type="match status" value="1"/>
</dbReference>
<organism evidence="7 8">
    <name type="scientific">Asticcacaulis taihuensis</name>
    <dbReference type="NCBI Taxonomy" id="260084"/>
    <lineage>
        <taxon>Bacteria</taxon>
        <taxon>Pseudomonadati</taxon>
        <taxon>Pseudomonadota</taxon>
        <taxon>Alphaproteobacteria</taxon>
        <taxon>Caulobacterales</taxon>
        <taxon>Caulobacteraceae</taxon>
        <taxon>Asticcacaulis</taxon>
    </lineage>
</organism>
<dbReference type="Gene3D" id="3.20.20.370">
    <property type="entry name" value="Glycoside hydrolase/deacetylase"/>
    <property type="match status" value="1"/>
</dbReference>
<feature type="domain" description="NodB homology" evidence="6">
    <location>
        <begin position="36"/>
        <end position="241"/>
    </location>
</feature>
<dbReference type="EMBL" id="FMTS01000003">
    <property type="protein sequence ID" value="SCW63627.1"/>
    <property type="molecule type" value="Genomic_DNA"/>
</dbReference>
<dbReference type="AlphaFoldDB" id="A0A1G4S3V8"/>